<protein>
    <submittedName>
        <fullName evidence="9">WSC-domain-containing protein</fullName>
    </submittedName>
</protein>
<evidence type="ECO:0000313" key="10">
    <source>
        <dbReference type="Proteomes" id="UP000250266"/>
    </source>
</evidence>
<keyword evidence="5" id="KW-0472">Membrane</keyword>
<comment type="subcellular location">
    <subcellularLocation>
        <location evidence="1">Membrane</location>
        <topology evidence="1">Single-pass membrane protein</topology>
    </subcellularLocation>
</comment>
<evidence type="ECO:0000256" key="5">
    <source>
        <dbReference type="ARBA" id="ARBA00023136"/>
    </source>
</evidence>
<dbReference type="InterPro" id="IPR002889">
    <property type="entry name" value="WSC_carb-bd"/>
</dbReference>
<keyword evidence="4" id="KW-1133">Transmembrane helix</keyword>
<feature type="domain" description="WSC" evidence="8">
    <location>
        <begin position="601"/>
        <end position="694"/>
    </location>
</feature>
<name>A0A8E2EMW5_9PEZI</name>
<feature type="domain" description="WSC" evidence="8">
    <location>
        <begin position="489"/>
        <end position="583"/>
    </location>
</feature>
<evidence type="ECO:0000256" key="6">
    <source>
        <dbReference type="ARBA" id="ARBA00023180"/>
    </source>
</evidence>
<feature type="domain" description="WSC" evidence="8">
    <location>
        <begin position="364"/>
        <end position="459"/>
    </location>
</feature>
<feature type="signal peptide" evidence="7">
    <location>
        <begin position="1"/>
        <end position="18"/>
    </location>
</feature>
<feature type="chain" id="PRO_5034483589" evidence="7">
    <location>
        <begin position="19"/>
        <end position="694"/>
    </location>
</feature>
<evidence type="ECO:0000256" key="2">
    <source>
        <dbReference type="ARBA" id="ARBA00022692"/>
    </source>
</evidence>
<evidence type="ECO:0000313" key="9">
    <source>
        <dbReference type="EMBL" id="OCK86428.1"/>
    </source>
</evidence>
<feature type="domain" description="WSC" evidence="8">
    <location>
        <begin position="266"/>
        <end position="362"/>
    </location>
</feature>
<organism evidence="9 10">
    <name type="scientific">Lepidopterella palustris CBS 459.81</name>
    <dbReference type="NCBI Taxonomy" id="1314670"/>
    <lineage>
        <taxon>Eukaryota</taxon>
        <taxon>Fungi</taxon>
        <taxon>Dikarya</taxon>
        <taxon>Ascomycota</taxon>
        <taxon>Pezizomycotina</taxon>
        <taxon>Dothideomycetes</taxon>
        <taxon>Pleosporomycetidae</taxon>
        <taxon>Mytilinidiales</taxon>
        <taxon>Argynnaceae</taxon>
        <taxon>Lepidopterella</taxon>
    </lineage>
</organism>
<evidence type="ECO:0000256" key="1">
    <source>
        <dbReference type="ARBA" id="ARBA00004167"/>
    </source>
</evidence>
<keyword evidence="2" id="KW-0812">Transmembrane</keyword>
<dbReference type="PANTHER" id="PTHR24269">
    <property type="entry name" value="KREMEN PROTEIN"/>
    <property type="match status" value="1"/>
</dbReference>
<dbReference type="PANTHER" id="PTHR24269:SF16">
    <property type="entry name" value="PROTEIN SLG1"/>
    <property type="match status" value="1"/>
</dbReference>
<evidence type="ECO:0000256" key="7">
    <source>
        <dbReference type="SAM" id="SignalP"/>
    </source>
</evidence>
<dbReference type="Pfam" id="PF01822">
    <property type="entry name" value="WSC"/>
    <property type="match status" value="6"/>
</dbReference>
<dbReference type="OrthoDB" id="2019572at2759"/>
<keyword evidence="6" id="KW-0325">Glycoprotein</keyword>
<evidence type="ECO:0000256" key="3">
    <source>
        <dbReference type="ARBA" id="ARBA00022729"/>
    </source>
</evidence>
<dbReference type="GO" id="GO:0005886">
    <property type="term" value="C:plasma membrane"/>
    <property type="evidence" value="ECO:0007669"/>
    <property type="project" value="TreeGrafter"/>
</dbReference>
<dbReference type="EMBL" id="KV744805">
    <property type="protein sequence ID" value="OCK86428.1"/>
    <property type="molecule type" value="Genomic_DNA"/>
</dbReference>
<evidence type="ECO:0000256" key="4">
    <source>
        <dbReference type="ARBA" id="ARBA00022989"/>
    </source>
</evidence>
<evidence type="ECO:0000259" key="8">
    <source>
        <dbReference type="PROSITE" id="PS51212"/>
    </source>
</evidence>
<dbReference type="AlphaFoldDB" id="A0A8E2EMW5"/>
<accession>A0A8E2EMW5</accession>
<keyword evidence="10" id="KW-1185">Reference proteome</keyword>
<proteinExistence type="predicted"/>
<dbReference type="InterPro" id="IPR051836">
    <property type="entry name" value="Kremen_rcpt"/>
</dbReference>
<sequence>MSLLNLGLLALSLPLAHGRSIQLQKRDLTVFTLGGWTSLGCWSDSQASRTLSLMAHSGQHVSDDNCQYQCTQLGYNYAGVEYSGQCYCDNWVNPIATQEPDTDCNMPCTGVPSQPCGGPDRMNLFWNGVTAPPPPVTITNPGVEGFVSEGCYTDSVAARTLANRVATSGGGSVMTIDLCVSACKAAGYSLAGAEFGGECYCDNQFANGGPASDQTICSMKCNGDSTNYCGGPGAMNLYSLNGATPVSVAPTSTTPVPSATVVLPSAWATLGCYTDTNGQRALTNFIAAPNTGMTVEFCISACASNGYSIAGVEYGGECYCDNSFKNNHGLAPDGSTGCNMACTGEAGETCGGPNRLNAFAAGPAWVQLGCYSDQVYQRTLANLGAFTGDLTIEKCLASCSTAGYSLAGVEYGVECHCGNSFDNGGGPAPDGSVGCSFPCAGNSAEICGGSNRLSMYEYINAAGVVATTPVASVTPTPTPSPVVASLPSGWTSSGCYIDNAYGRILSVQQPNSDTLTIESCIATCSGLGYTIAGLEYSTQCFCGNSIIAGGLPASAASDCAMPCSGNSAEICGGPARMSIYAAGAVTTAPVPVVQTTGLPGTWSYSGCVSDNVGARTLPYEIDFGTTNSATTCLTQCTSLGYTVGGMEYGAQCFCGQPADFTASGATTSTNCNMVCSGDASGICGGPGAITYYTS</sequence>
<dbReference type="Proteomes" id="UP000250266">
    <property type="component" value="Unassembled WGS sequence"/>
</dbReference>
<feature type="domain" description="WSC" evidence="8">
    <location>
        <begin position="35"/>
        <end position="128"/>
    </location>
</feature>
<reference evidence="9 10" key="1">
    <citation type="journal article" date="2016" name="Nat. Commun.">
        <title>Ectomycorrhizal ecology is imprinted in the genome of the dominant symbiotic fungus Cenococcum geophilum.</title>
        <authorList>
            <consortium name="DOE Joint Genome Institute"/>
            <person name="Peter M."/>
            <person name="Kohler A."/>
            <person name="Ohm R.A."/>
            <person name="Kuo A."/>
            <person name="Krutzmann J."/>
            <person name="Morin E."/>
            <person name="Arend M."/>
            <person name="Barry K.W."/>
            <person name="Binder M."/>
            <person name="Choi C."/>
            <person name="Clum A."/>
            <person name="Copeland A."/>
            <person name="Grisel N."/>
            <person name="Haridas S."/>
            <person name="Kipfer T."/>
            <person name="LaButti K."/>
            <person name="Lindquist E."/>
            <person name="Lipzen A."/>
            <person name="Maire R."/>
            <person name="Meier B."/>
            <person name="Mihaltcheva S."/>
            <person name="Molinier V."/>
            <person name="Murat C."/>
            <person name="Poggeler S."/>
            <person name="Quandt C.A."/>
            <person name="Sperisen C."/>
            <person name="Tritt A."/>
            <person name="Tisserant E."/>
            <person name="Crous P.W."/>
            <person name="Henrissat B."/>
            <person name="Nehls U."/>
            <person name="Egli S."/>
            <person name="Spatafora J.W."/>
            <person name="Grigoriev I.V."/>
            <person name="Martin F.M."/>
        </authorList>
    </citation>
    <scope>NUCLEOTIDE SEQUENCE [LARGE SCALE GENOMIC DNA]</scope>
    <source>
        <strain evidence="9 10">CBS 459.81</strain>
    </source>
</reference>
<dbReference type="PROSITE" id="PS51212">
    <property type="entry name" value="WSC"/>
    <property type="match status" value="6"/>
</dbReference>
<keyword evidence="3 7" id="KW-0732">Signal</keyword>
<dbReference type="SMART" id="SM00321">
    <property type="entry name" value="WSC"/>
    <property type="match status" value="6"/>
</dbReference>
<feature type="domain" description="WSC" evidence="8">
    <location>
        <begin position="145"/>
        <end position="241"/>
    </location>
</feature>
<gene>
    <name evidence="9" type="ORF">K432DRAFT_376744</name>
</gene>